<feature type="transmembrane region" description="Helical" evidence="8">
    <location>
        <begin position="329"/>
        <end position="348"/>
    </location>
</feature>
<feature type="transmembrane region" description="Helical" evidence="8">
    <location>
        <begin position="233"/>
        <end position="255"/>
    </location>
</feature>
<feature type="domain" description="ArnT-like N-terminal" evidence="9">
    <location>
        <begin position="96"/>
        <end position="237"/>
    </location>
</feature>
<gene>
    <name evidence="10" type="ORF">COV58_04095</name>
</gene>
<dbReference type="Proteomes" id="UP000231056">
    <property type="component" value="Unassembled WGS sequence"/>
</dbReference>
<keyword evidence="7 8" id="KW-0472">Membrane</keyword>
<evidence type="ECO:0000256" key="1">
    <source>
        <dbReference type="ARBA" id="ARBA00004651"/>
    </source>
</evidence>
<proteinExistence type="predicted"/>
<feature type="transmembrane region" description="Helical" evidence="8">
    <location>
        <begin position="98"/>
        <end position="119"/>
    </location>
</feature>
<dbReference type="GO" id="GO:0005886">
    <property type="term" value="C:plasma membrane"/>
    <property type="evidence" value="ECO:0007669"/>
    <property type="project" value="UniProtKB-SubCell"/>
</dbReference>
<reference evidence="10 11" key="1">
    <citation type="submission" date="2017-09" db="EMBL/GenBank/DDBJ databases">
        <title>Depth-based differentiation of microbial function through sediment-hosted aquifers and enrichment of novel symbionts in the deep terrestrial subsurface.</title>
        <authorList>
            <person name="Probst A.J."/>
            <person name="Ladd B."/>
            <person name="Jarett J.K."/>
            <person name="Geller-Mcgrath D.E."/>
            <person name="Sieber C.M."/>
            <person name="Emerson J.B."/>
            <person name="Anantharaman K."/>
            <person name="Thomas B.C."/>
            <person name="Malmstrom R."/>
            <person name="Stieglmeier M."/>
            <person name="Klingl A."/>
            <person name="Woyke T."/>
            <person name="Ryan C.M."/>
            <person name="Banfield J.F."/>
        </authorList>
    </citation>
    <scope>NUCLEOTIDE SEQUENCE [LARGE SCALE GENOMIC DNA]</scope>
    <source>
        <strain evidence="10">CG11_big_fil_rev_8_21_14_0_20_36_8</strain>
    </source>
</reference>
<feature type="transmembrane region" description="Helical" evidence="8">
    <location>
        <begin position="139"/>
        <end position="163"/>
    </location>
</feature>
<feature type="transmembrane region" description="Helical" evidence="8">
    <location>
        <begin position="7"/>
        <end position="30"/>
    </location>
</feature>
<comment type="subcellular location">
    <subcellularLocation>
        <location evidence="1">Cell membrane</location>
        <topology evidence="1">Multi-pass membrane protein</topology>
    </subcellularLocation>
</comment>
<feature type="transmembrane region" description="Helical" evidence="8">
    <location>
        <begin position="360"/>
        <end position="381"/>
    </location>
</feature>
<evidence type="ECO:0000256" key="8">
    <source>
        <dbReference type="SAM" id="Phobius"/>
    </source>
</evidence>
<keyword evidence="3" id="KW-0328">Glycosyltransferase</keyword>
<evidence type="ECO:0000259" key="9">
    <source>
        <dbReference type="Pfam" id="PF02366"/>
    </source>
</evidence>
<keyword evidence="2" id="KW-1003">Cell membrane</keyword>
<feature type="transmembrane region" description="Helical" evidence="8">
    <location>
        <begin position="401"/>
        <end position="422"/>
    </location>
</feature>
<dbReference type="PANTHER" id="PTHR33908:SF11">
    <property type="entry name" value="MEMBRANE PROTEIN"/>
    <property type="match status" value="1"/>
</dbReference>
<dbReference type="GO" id="GO:0000030">
    <property type="term" value="F:mannosyltransferase activity"/>
    <property type="evidence" value="ECO:0007669"/>
    <property type="project" value="InterPro"/>
</dbReference>
<dbReference type="EMBL" id="PCVM01000097">
    <property type="protein sequence ID" value="PIQ73150.1"/>
    <property type="molecule type" value="Genomic_DNA"/>
</dbReference>
<evidence type="ECO:0000256" key="3">
    <source>
        <dbReference type="ARBA" id="ARBA00022676"/>
    </source>
</evidence>
<dbReference type="PANTHER" id="PTHR33908">
    <property type="entry name" value="MANNOSYLTRANSFERASE YKCB-RELATED"/>
    <property type="match status" value="1"/>
</dbReference>
<evidence type="ECO:0000313" key="11">
    <source>
        <dbReference type="Proteomes" id="UP000231056"/>
    </source>
</evidence>
<accession>A0A2M6ITG8</accession>
<evidence type="ECO:0000256" key="5">
    <source>
        <dbReference type="ARBA" id="ARBA00022692"/>
    </source>
</evidence>
<dbReference type="InterPro" id="IPR003342">
    <property type="entry name" value="ArnT-like_N"/>
</dbReference>
<evidence type="ECO:0000256" key="4">
    <source>
        <dbReference type="ARBA" id="ARBA00022679"/>
    </source>
</evidence>
<dbReference type="GO" id="GO:0016763">
    <property type="term" value="F:pentosyltransferase activity"/>
    <property type="evidence" value="ECO:0007669"/>
    <property type="project" value="TreeGrafter"/>
</dbReference>
<keyword evidence="6 8" id="KW-1133">Transmembrane helix</keyword>
<dbReference type="GO" id="GO:0006493">
    <property type="term" value="P:protein O-linked glycosylation"/>
    <property type="evidence" value="ECO:0007669"/>
    <property type="project" value="InterPro"/>
</dbReference>
<dbReference type="Pfam" id="PF02366">
    <property type="entry name" value="PMT"/>
    <property type="match status" value="1"/>
</dbReference>
<feature type="transmembrane region" description="Helical" evidence="8">
    <location>
        <begin position="298"/>
        <end position="317"/>
    </location>
</feature>
<feature type="transmembrane region" description="Helical" evidence="8">
    <location>
        <begin position="275"/>
        <end position="292"/>
    </location>
</feature>
<keyword evidence="4" id="KW-0808">Transferase</keyword>
<evidence type="ECO:0000256" key="7">
    <source>
        <dbReference type="ARBA" id="ARBA00023136"/>
    </source>
</evidence>
<keyword evidence="5 8" id="KW-0812">Transmembrane</keyword>
<dbReference type="InterPro" id="IPR050297">
    <property type="entry name" value="LipidA_mod_glycosyltrf_83"/>
</dbReference>
<protein>
    <recommendedName>
        <fullName evidence="9">ArnT-like N-terminal domain-containing protein</fullName>
    </recommendedName>
</protein>
<dbReference type="GO" id="GO:0009103">
    <property type="term" value="P:lipopolysaccharide biosynthetic process"/>
    <property type="evidence" value="ECO:0007669"/>
    <property type="project" value="UniProtKB-ARBA"/>
</dbReference>
<evidence type="ECO:0000256" key="6">
    <source>
        <dbReference type="ARBA" id="ARBA00022989"/>
    </source>
</evidence>
<name>A0A2M6ITG8_9BACT</name>
<evidence type="ECO:0000313" key="10">
    <source>
        <dbReference type="EMBL" id="PIQ73150.1"/>
    </source>
</evidence>
<feature type="transmembrane region" description="Helical" evidence="8">
    <location>
        <begin position="183"/>
        <end position="213"/>
    </location>
</feature>
<sequence>MKHKKSNFNWFVLPSILVFAVILRLVPIMWDSGFHFHPDERMLIMVADRINFWSNLDPDFFNYGSLPVYLLTGVSQFLDWALGWNITTYDGMLVVGRLLSTICDLFVIFIIYHLALLIFKKKSLALWSSFFYSLAFFPIQNSHFFIVDTFLTLFVTLLAYLLLLFNKSRSESIEFTRDYFKRIFFISITFAAALTTKITAIIFMPIIILALVIPKKISKKTFFSSNYYGQSLISILLFAVLATLFSYLFMPYAFIKYQQFINEVLQQIKMNSDPYIFPYTLQYVGTLPYFYYLKNIFIWGLGPIISLFFLIGIVNFVKSLKFRNPPVGRAGLSFIIFFLFYFFYFVIIGKSSVKFMRYMLPLYPFFTIMAGYGVCVVYNFIAHVILSKHILSNIKKARKFIIFSGTIVLSTILWTLMFLNIYTTPNTRIQASDWIHQFIPPGSTLGVEHWDDRVPIYYGERFRYEELTLYDIPDDDLKWKVINEKLKLIDYIVIASNRLYTPLQRLDNCNKTYPRCYPKTSKYYQKLFNNKLGFTKIAEFTSYPRWEIGPPTGGLKFEINDSSSDESFTVYDHPKIMIYKNTTR</sequence>
<evidence type="ECO:0000256" key="2">
    <source>
        <dbReference type="ARBA" id="ARBA00022475"/>
    </source>
</evidence>
<dbReference type="AlphaFoldDB" id="A0A2M6ITG8"/>
<organism evidence="10 11">
    <name type="scientific">Candidatus Roizmanbacteria bacterium CG11_big_fil_rev_8_21_14_0_20_36_8</name>
    <dbReference type="NCBI Taxonomy" id="1974856"/>
    <lineage>
        <taxon>Bacteria</taxon>
        <taxon>Candidatus Roizmaniibacteriota</taxon>
    </lineage>
</organism>
<comment type="caution">
    <text evidence="10">The sequence shown here is derived from an EMBL/GenBank/DDBJ whole genome shotgun (WGS) entry which is preliminary data.</text>
</comment>